<comment type="subcellular location">
    <subcellularLocation>
        <location evidence="1">Membrane</location>
        <topology evidence="1">Single-pass membrane protein</topology>
    </subcellularLocation>
</comment>
<evidence type="ECO:0000313" key="6">
    <source>
        <dbReference type="EMBL" id="TWI85706.1"/>
    </source>
</evidence>
<protein>
    <submittedName>
        <fullName evidence="6">Uncharacterized protein DUF490</fullName>
    </submittedName>
</protein>
<organism evidence="6 7">
    <name type="scientific">Lacibacter cauensis</name>
    <dbReference type="NCBI Taxonomy" id="510947"/>
    <lineage>
        <taxon>Bacteria</taxon>
        <taxon>Pseudomonadati</taxon>
        <taxon>Bacteroidota</taxon>
        <taxon>Chitinophagia</taxon>
        <taxon>Chitinophagales</taxon>
        <taxon>Chitinophagaceae</taxon>
        <taxon>Lacibacter</taxon>
    </lineage>
</organism>
<evidence type="ECO:0000256" key="2">
    <source>
        <dbReference type="ARBA" id="ARBA00022692"/>
    </source>
</evidence>
<gene>
    <name evidence="6" type="ORF">IQ13_0870</name>
</gene>
<dbReference type="GO" id="GO:0009306">
    <property type="term" value="P:protein secretion"/>
    <property type="evidence" value="ECO:0007669"/>
    <property type="project" value="InterPro"/>
</dbReference>
<dbReference type="PANTHER" id="PTHR36985">
    <property type="entry name" value="TRANSLOCATION AND ASSEMBLY MODULE SUBUNIT TAMB"/>
    <property type="match status" value="1"/>
</dbReference>
<accession>A0A562SYA6</accession>
<evidence type="ECO:0000256" key="4">
    <source>
        <dbReference type="ARBA" id="ARBA00023136"/>
    </source>
</evidence>
<dbReference type="Proteomes" id="UP000316167">
    <property type="component" value="Unassembled WGS sequence"/>
</dbReference>
<reference evidence="6 7" key="1">
    <citation type="journal article" date="2015" name="Stand. Genomic Sci.">
        <title>Genomic Encyclopedia of Bacterial and Archaeal Type Strains, Phase III: the genomes of soil and plant-associated and newly described type strains.</title>
        <authorList>
            <person name="Whitman W.B."/>
            <person name="Woyke T."/>
            <person name="Klenk H.P."/>
            <person name="Zhou Y."/>
            <person name="Lilburn T.G."/>
            <person name="Beck B.J."/>
            <person name="De Vos P."/>
            <person name="Vandamme P."/>
            <person name="Eisen J.A."/>
            <person name="Garrity G."/>
            <person name="Hugenholtz P."/>
            <person name="Kyrpides N.C."/>
        </authorList>
    </citation>
    <scope>NUCLEOTIDE SEQUENCE [LARGE SCALE GENOMIC DNA]</scope>
    <source>
        <strain evidence="6 7">CGMCC 1.7271</strain>
    </source>
</reference>
<sequence length="1545" mass="172871">MLLLIAAWLLIQTSVVQNWLTHKAANWLSGELKTEVSVKHVNLSLFNKVLIEGVLVKDRNKDTLANIGKLKVNITDWFFLKERIELQYIGLEQTKLYAYRKDSVWNYQFLIDYFSSPSTGKKSQSQTDLRLKKVELRNIELIQRDDWRGQTMSGKLGYLLVNFNQFDLNKKIIQADNVVIESPFFNLSSYDGLRPKRQRKPDSDYHLNDTIPIHWNEDGWKLTANDIQISNGIFKHDVATERAAYDYFDGAHIEFRKINGRFKNLQFVGDSLTANIQLSTKERSGFEVKQLKADFLFHPQGMEFSNLLAETNKSRLSNFFAMRYTQFEHDMSEFITHVRMEGVFENSELHSDDIAFFAPVLKDWNDKINIKGRVRGTVDHLKGNDIVITTLKQTEFDGSFTMDGLPDINGTFLDLKANTLRTSYADAAAIYPPLREITYPAISKISYLNFNGSYTGFFNDFVTYGTIHTNLGTLVTDINLKLPKGSDPIYSGKIKTDGFALGTFIKDDLLGSIAMNGSVKGKGFNPKTLFAEVDGNVRSIYLNGYTYKNITAKGIYEKEKFDGAFVVNDSNLRVNLTGLVNFSKDTPVYKVTGDVYHINFKKLGLTKADLRLKSYVDLDFKGRNIDDFLGTADLRNAVLTNDTTQLSFDYLSLSSIIIDGKKRLTASSNEADVSIAGDFNILDLPNATLSFLHTYFPSYIAAPKKQAKNQDFTFEVTTRNIAAYIDLLNIPVKGFDNSTVKGRISTNQNTFNVQTNVPAFQYNNIAFNYSSIIANGDYKRLNLQGAINEVAFNDSLSLPKTTFSLIAANDTGSVNIRTRATQTLKDADLNAKIKTSKEGVEIVFQPSTLVVNDKVWTIEDKSDLFIGKNMIHSEQIRLNSGNESILAYTKFSETGTNEDFVVELNKVQIGDFMPYVLKDPRLEGQVTGRVDILNPLGKFQVEADLDAERFRFNNDSIGTVKLSGNYNSQSGEINTKIISDNPLYDFFSEGKINIKDPKNPQINQVIDAKNLKLSILEKYLSIIMTDMRGVANGKILVQGNAVKPDLIGNVKLSNASFVLDYTKVRYNMKEGTEIAFRKGEIDFGSIALTDTTNRAATFSGKLYHQFFDSMSFRMSFRANDPRRGLLVLNTTKKDNNLFYGKVIANASGTVNGDVDNLVLRFQGEPTDSSHIYLPTSDSRVTGTADFIVFRKYGKEMKVESQIKKTSNMLVDLDITANPLAKVDLILDEVTNDIIQGQGYGNLNIRTSTFEGTTMAGRYNITNGKYTFNWQKVFKKQFLIDNGSVEWNGDPYNANINIDAKYITPNIALPQDLAQGCSSNERSPITLISNLSGTLSNPIINFKFELPQNHPCRNNPVTKAGFDRMYANTNELNNQVFSVLLFNQFLSTSANSSNSAANIGTGVLSSAAGTISEFIAQQIESGLGIALKNIPGINKLNLDPYVSFNPLLVSGLQAQGVGFNGTGSFGVTKTMLNGRLILKAGGSLLVNTGQATTTQTNQLTPDFTLEWLLSPDGKLRIIGFYRSVYDVQWRAANRTGISFSYVREFE</sequence>
<keyword evidence="7" id="KW-1185">Reference proteome</keyword>
<dbReference type="EMBL" id="VLLE01000002">
    <property type="protein sequence ID" value="TWI85706.1"/>
    <property type="molecule type" value="Genomic_DNA"/>
</dbReference>
<dbReference type="GO" id="GO:0005886">
    <property type="term" value="C:plasma membrane"/>
    <property type="evidence" value="ECO:0007669"/>
    <property type="project" value="InterPro"/>
</dbReference>
<dbReference type="PANTHER" id="PTHR36985:SF1">
    <property type="entry name" value="TRANSLOCATION AND ASSEMBLY MODULE SUBUNIT TAMB"/>
    <property type="match status" value="1"/>
</dbReference>
<keyword evidence="3" id="KW-1133">Transmembrane helix</keyword>
<dbReference type="Pfam" id="PF04357">
    <property type="entry name" value="TamB"/>
    <property type="match status" value="1"/>
</dbReference>
<evidence type="ECO:0000259" key="5">
    <source>
        <dbReference type="Pfam" id="PF04357"/>
    </source>
</evidence>
<dbReference type="InterPro" id="IPR007452">
    <property type="entry name" value="TamB_C"/>
</dbReference>
<evidence type="ECO:0000256" key="1">
    <source>
        <dbReference type="ARBA" id="ARBA00004167"/>
    </source>
</evidence>
<proteinExistence type="predicted"/>
<keyword evidence="4" id="KW-0472">Membrane</keyword>
<name>A0A562SYA6_9BACT</name>
<keyword evidence="2" id="KW-0812">Transmembrane</keyword>
<feature type="domain" description="Translocation and assembly module TamB C-terminal" evidence="5">
    <location>
        <begin position="1090"/>
        <end position="1529"/>
    </location>
</feature>
<evidence type="ECO:0000313" key="7">
    <source>
        <dbReference type="Proteomes" id="UP000316167"/>
    </source>
</evidence>
<evidence type="ECO:0000256" key="3">
    <source>
        <dbReference type="ARBA" id="ARBA00022989"/>
    </source>
</evidence>
<comment type="caution">
    <text evidence="6">The sequence shown here is derived from an EMBL/GenBank/DDBJ whole genome shotgun (WGS) entry which is preliminary data.</text>
</comment>